<proteinExistence type="predicted"/>
<accession>A0A8S9PUM9</accession>
<evidence type="ECO:0000256" key="1">
    <source>
        <dbReference type="SAM" id="MobiDB-lite"/>
    </source>
</evidence>
<dbReference type="Proteomes" id="UP000712600">
    <property type="component" value="Unassembled WGS sequence"/>
</dbReference>
<gene>
    <name evidence="2" type="ORF">F2Q69_00019629</name>
</gene>
<organism evidence="2 3">
    <name type="scientific">Brassica cretica</name>
    <name type="common">Mustard</name>
    <dbReference type="NCBI Taxonomy" id="69181"/>
    <lineage>
        <taxon>Eukaryota</taxon>
        <taxon>Viridiplantae</taxon>
        <taxon>Streptophyta</taxon>
        <taxon>Embryophyta</taxon>
        <taxon>Tracheophyta</taxon>
        <taxon>Spermatophyta</taxon>
        <taxon>Magnoliopsida</taxon>
        <taxon>eudicotyledons</taxon>
        <taxon>Gunneridae</taxon>
        <taxon>Pentapetalae</taxon>
        <taxon>rosids</taxon>
        <taxon>malvids</taxon>
        <taxon>Brassicales</taxon>
        <taxon>Brassicaceae</taxon>
        <taxon>Brassiceae</taxon>
        <taxon>Brassica</taxon>
    </lineage>
</organism>
<evidence type="ECO:0000313" key="3">
    <source>
        <dbReference type="Proteomes" id="UP000712600"/>
    </source>
</evidence>
<name>A0A8S9PUM9_BRACR</name>
<evidence type="ECO:0000313" key="2">
    <source>
        <dbReference type="EMBL" id="KAF3535365.1"/>
    </source>
</evidence>
<sequence>MESSEEKKWKQESLPHKERRMKKWPMSHVEEEEEAWSARNSGIRRRSSEEQERKKTWLCN</sequence>
<feature type="region of interest" description="Disordered" evidence="1">
    <location>
        <begin position="1"/>
        <end position="60"/>
    </location>
</feature>
<feature type="compositionally biased region" description="Basic and acidic residues" evidence="1">
    <location>
        <begin position="1"/>
        <end position="16"/>
    </location>
</feature>
<comment type="caution">
    <text evidence="2">The sequence shown here is derived from an EMBL/GenBank/DDBJ whole genome shotgun (WGS) entry which is preliminary data.</text>
</comment>
<reference evidence="2" key="1">
    <citation type="submission" date="2019-12" db="EMBL/GenBank/DDBJ databases">
        <title>Genome sequencing and annotation of Brassica cretica.</title>
        <authorList>
            <person name="Studholme D.J."/>
            <person name="Sarris P."/>
        </authorList>
    </citation>
    <scope>NUCLEOTIDE SEQUENCE</scope>
    <source>
        <strain evidence="2">PFS-109/04</strain>
        <tissue evidence="2">Leaf</tissue>
    </source>
</reference>
<dbReference type="EMBL" id="QGKX02001290">
    <property type="protein sequence ID" value="KAF3535365.1"/>
    <property type="molecule type" value="Genomic_DNA"/>
</dbReference>
<dbReference type="AlphaFoldDB" id="A0A8S9PUM9"/>
<protein>
    <submittedName>
        <fullName evidence="2">Uncharacterized protein</fullName>
    </submittedName>
</protein>
<feature type="compositionally biased region" description="Basic and acidic residues" evidence="1">
    <location>
        <begin position="46"/>
        <end position="60"/>
    </location>
</feature>